<dbReference type="GO" id="GO:0046933">
    <property type="term" value="F:proton-transporting ATP synthase activity, rotational mechanism"/>
    <property type="evidence" value="ECO:0007669"/>
    <property type="project" value="UniProtKB-UniRule"/>
</dbReference>
<keyword evidence="3 13" id="KW-1003">Cell membrane</keyword>
<dbReference type="GO" id="GO:0012505">
    <property type="term" value="C:endomembrane system"/>
    <property type="evidence" value="ECO:0007669"/>
    <property type="project" value="UniProtKB-SubCell"/>
</dbReference>
<dbReference type="InterPro" id="IPR028987">
    <property type="entry name" value="ATP_synth_B-like_membr_sf"/>
</dbReference>
<comment type="subunit">
    <text evidence="13">F-type ATPases have 2 components, F(1) - the catalytic core - and F(0) - the membrane proton channel. F(1) has five subunits: alpha(3), beta(3), gamma(1), delta(1), epsilon(1). F(0) has three main subunits: a(1), b(2) and c(10-14). The alpha and beta chains form an alternating ring which encloses part of the gamma chain. F(1) is attached to F(0) by a central stalk formed by the gamma and epsilon chains, while a peripheral stalk is formed by the delta and b chains.</text>
</comment>
<dbReference type="Proteomes" id="UP000185655">
    <property type="component" value="Unassembled WGS sequence"/>
</dbReference>
<dbReference type="AlphaFoldDB" id="A0A1K2HCA6"/>
<dbReference type="NCBIfam" id="TIGR01144">
    <property type="entry name" value="ATP_synt_b"/>
    <property type="match status" value="1"/>
</dbReference>
<evidence type="ECO:0000256" key="14">
    <source>
        <dbReference type="RuleBase" id="RU003848"/>
    </source>
</evidence>
<feature type="transmembrane region" description="Helical" evidence="13">
    <location>
        <begin position="12"/>
        <end position="32"/>
    </location>
</feature>
<dbReference type="SUPFAM" id="SSF81573">
    <property type="entry name" value="F1F0 ATP synthase subunit B, membrane domain"/>
    <property type="match status" value="1"/>
</dbReference>
<evidence type="ECO:0000256" key="15">
    <source>
        <dbReference type="SAM" id="Coils"/>
    </source>
</evidence>
<keyword evidence="2 13" id="KW-0813">Transport</keyword>
<evidence type="ECO:0000256" key="12">
    <source>
        <dbReference type="ARBA" id="ARBA00037847"/>
    </source>
</evidence>
<dbReference type="EMBL" id="FPKS01000005">
    <property type="protein sequence ID" value="SFZ74420.1"/>
    <property type="molecule type" value="Genomic_DNA"/>
</dbReference>
<evidence type="ECO:0000256" key="13">
    <source>
        <dbReference type="HAMAP-Rule" id="MF_01398"/>
    </source>
</evidence>
<keyword evidence="5 13" id="KW-0812">Transmembrane</keyword>
<evidence type="ECO:0000313" key="17">
    <source>
        <dbReference type="Proteomes" id="UP000185655"/>
    </source>
</evidence>
<comment type="function">
    <text evidence="13">Component of the F(0) channel, it forms part of the peripheral stalk, linking F(1) to F(0).</text>
</comment>
<evidence type="ECO:0000256" key="8">
    <source>
        <dbReference type="ARBA" id="ARBA00023065"/>
    </source>
</evidence>
<evidence type="ECO:0000256" key="5">
    <source>
        <dbReference type="ARBA" id="ARBA00022692"/>
    </source>
</evidence>
<keyword evidence="15" id="KW-0175">Coiled coil</keyword>
<dbReference type="GO" id="GO:0045259">
    <property type="term" value="C:proton-transporting ATP synthase complex"/>
    <property type="evidence" value="ECO:0007669"/>
    <property type="project" value="UniProtKB-KW"/>
</dbReference>
<gene>
    <name evidence="13" type="primary">atpF</name>
    <name evidence="16" type="ORF">SAMN02746068_01245</name>
</gene>
<evidence type="ECO:0000256" key="10">
    <source>
        <dbReference type="ARBA" id="ARBA00023310"/>
    </source>
</evidence>
<dbReference type="Pfam" id="PF00430">
    <property type="entry name" value="ATP-synt_B"/>
    <property type="match status" value="1"/>
</dbReference>
<organism evidence="16 17">
    <name type="scientific">Pseudolactococcus chungangensis CAU 28 = DSM 22330</name>
    <dbReference type="NCBI Taxonomy" id="1122154"/>
    <lineage>
        <taxon>Bacteria</taxon>
        <taxon>Bacillati</taxon>
        <taxon>Bacillota</taxon>
        <taxon>Bacilli</taxon>
        <taxon>Lactobacillales</taxon>
        <taxon>Streptococcaceae</taxon>
        <taxon>Pseudolactococcus</taxon>
    </lineage>
</organism>
<keyword evidence="8 13" id="KW-0406">Ion transport</keyword>
<keyword evidence="9 13" id="KW-0472">Membrane</keyword>
<evidence type="ECO:0000313" key="16">
    <source>
        <dbReference type="EMBL" id="SFZ74420.1"/>
    </source>
</evidence>
<keyword evidence="7 13" id="KW-1133">Transmembrane helix</keyword>
<dbReference type="PANTHER" id="PTHR33445:SF1">
    <property type="entry name" value="ATP SYNTHASE SUBUNIT B"/>
    <property type="match status" value="1"/>
</dbReference>
<dbReference type="GO" id="GO:0046961">
    <property type="term" value="F:proton-transporting ATPase activity, rotational mechanism"/>
    <property type="evidence" value="ECO:0007669"/>
    <property type="project" value="TreeGrafter"/>
</dbReference>
<dbReference type="RefSeq" id="WP_031365882.1">
    <property type="nucleotide sequence ID" value="NZ_FPKS01000005.1"/>
</dbReference>
<comment type="function">
    <text evidence="11 13">F(1)F(0) ATP synthase produces ATP from ADP in the presence of a proton or sodium gradient. F-type ATPases consist of two structural domains, F(1) containing the extramembraneous catalytic core and F(0) containing the membrane proton channel, linked together by a central stalk and a peripheral stalk. During catalysis, ATP synthesis in the catalytic domain of F(1) is coupled via a rotary mechanism of the central stalk subunits to proton translocation.</text>
</comment>
<sequence>MSPFILLESAPSSMLGNIIVVSGAFLILLVLIKKYAWGMVTAMLDARAKKINDDIDSAENARLQAEAFATQRETELAGSRDEAIKIINNAKDTAESNKAKIVAEAAEEARRAKQRANEEIEQSKKEAISGIKGNVADISVKIAEKLIGETLDASAQSELINQYLEKLGE</sequence>
<dbReference type="STRING" id="1122154.SAMN02746068_01245"/>
<dbReference type="Gene3D" id="6.10.250.1580">
    <property type="match status" value="1"/>
</dbReference>
<dbReference type="InterPro" id="IPR002146">
    <property type="entry name" value="ATP_synth_b/b'su_bac/chlpt"/>
</dbReference>
<comment type="subcellular location">
    <subcellularLocation>
        <location evidence="13">Cell membrane</location>
        <topology evidence="13">Single-pass membrane protein</topology>
    </subcellularLocation>
    <subcellularLocation>
        <location evidence="12">Endomembrane system</location>
        <topology evidence="12">Single-pass membrane protein</topology>
    </subcellularLocation>
</comment>
<evidence type="ECO:0000256" key="1">
    <source>
        <dbReference type="ARBA" id="ARBA00005513"/>
    </source>
</evidence>
<dbReference type="HAMAP" id="MF_01398">
    <property type="entry name" value="ATP_synth_b_bprime"/>
    <property type="match status" value="1"/>
</dbReference>
<feature type="coiled-coil region" evidence="15">
    <location>
        <begin position="99"/>
        <end position="126"/>
    </location>
</feature>
<keyword evidence="6 13" id="KW-0375">Hydrogen ion transport</keyword>
<evidence type="ECO:0000256" key="11">
    <source>
        <dbReference type="ARBA" id="ARBA00025198"/>
    </source>
</evidence>
<evidence type="ECO:0000256" key="2">
    <source>
        <dbReference type="ARBA" id="ARBA00022448"/>
    </source>
</evidence>
<accession>A0A1K2HCA6</accession>
<keyword evidence="10 13" id="KW-0066">ATP synthesis</keyword>
<name>A0A1K2HCA6_9LACT</name>
<dbReference type="OrthoDB" id="282095at2"/>
<evidence type="ECO:0000256" key="4">
    <source>
        <dbReference type="ARBA" id="ARBA00022547"/>
    </source>
</evidence>
<dbReference type="InterPro" id="IPR005864">
    <property type="entry name" value="ATP_synth_F0_bsu_bac"/>
</dbReference>
<evidence type="ECO:0000256" key="9">
    <source>
        <dbReference type="ARBA" id="ARBA00023136"/>
    </source>
</evidence>
<dbReference type="InterPro" id="IPR050059">
    <property type="entry name" value="ATP_synthase_B_chain"/>
</dbReference>
<keyword evidence="4 13" id="KW-0138">CF(0)</keyword>
<evidence type="ECO:0000256" key="3">
    <source>
        <dbReference type="ARBA" id="ARBA00022475"/>
    </source>
</evidence>
<evidence type="ECO:0000256" key="7">
    <source>
        <dbReference type="ARBA" id="ARBA00022989"/>
    </source>
</evidence>
<evidence type="ECO:0000256" key="6">
    <source>
        <dbReference type="ARBA" id="ARBA00022781"/>
    </source>
</evidence>
<dbReference type="PANTHER" id="PTHR33445">
    <property type="entry name" value="ATP SYNTHASE SUBUNIT B', CHLOROPLASTIC"/>
    <property type="match status" value="1"/>
</dbReference>
<dbReference type="GO" id="GO:0005886">
    <property type="term" value="C:plasma membrane"/>
    <property type="evidence" value="ECO:0007669"/>
    <property type="project" value="UniProtKB-SubCell"/>
</dbReference>
<comment type="similarity">
    <text evidence="1 13 14">Belongs to the ATPase B chain family.</text>
</comment>
<proteinExistence type="inferred from homology"/>
<protein>
    <recommendedName>
        <fullName evidence="13">ATP synthase subunit b</fullName>
    </recommendedName>
    <alternativeName>
        <fullName evidence="13">ATP synthase F(0) sector subunit b</fullName>
    </alternativeName>
    <alternativeName>
        <fullName evidence="13">ATPase subunit I</fullName>
    </alternativeName>
    <alternativeName>
        <fullName evidence="13">F-type ATPase subunit b</fullName>
        <shortName evidence="13">F-ATPase subunit b</shortName>
    </alternativeName>
</protein>
<dbReference type="CDD" id="cd06503">
    <property type="entry name" value="ATP-synt_Fo_b"/>
    <property type="match status" value="1"/>
</dbReference>
<reference evidence="16 17" key="1">
    <citation type="submission" date="2016-11" db="EMBL/GenBank/DDBJ databases">
        <authorList>
            <person name="Jaros S."/>
            <person name="Januszkiewicz K."/>
            <person name="Wedrychowicz H."/>
        </authorList>
    </citation>
    <scope>NUCLEOTIDE SEQUENCE [LARGE SCALE GENOMIC DNA]</scope>
    <source>
        <strain evidence="16 17">DSM 22330</strain>
    </source>
</reference>